<keyword evidence="4" id="KW-1185">Reference proteome</keyword>
<dbReference type="PROSITE" id="PS50072">
    <property type="entry name" value="CSA_PPIASE_2"/>
    <property type="match status" value="1"/>
</dbReference>
<dbReference type="InterPro" id="IPR029000">
    <property type="entry name" value="Cyclophilin-like_dom_sf"/>
</dbReference>
<dbReference type="PANTHER" id="PTHR47318:SF1">
    <property type="entry name" value="PEPTIDYL-PROLYL CIS-TRANS ISOMERASE CYP37, CHLOROPLASTIC"/>
    <property type="match status" value="1"/>
</dbReference>
<dbReference type="Pfam" id="PF21329">
    <property type="entry name" value="CYP38_PsbQ-like"/>
    <property type="match status" value="1"/>
</dbReference>
<dbReference type="Gramene" id="OMERI07G15670.2">
    <property type="protein sequence ID" value="OMERI07G15670.2"/>
    <property type="gene ID" value="OMERI07G15670"/>
</dbReference>
<evidence type="ECO:0000313" key="4">
    <source>
        <dbReference type="Proteomes" id="UP000008021"/>
    </source>
</evidence>
<dbReference type="InterPro" id="IPR002130">
    <property type="entry name" value="Cyclophilin-type_PPIase_dom"/>
</dbReference>
<dbReference type="Proteomes" id="UP000008021">
    <property type="component" value="Chromosome 7"/>
</dbReference>
<dbReference type="Gene3D" id="2.40.100.10">
    <property type="entry name" value="Cyclophilin-like"/>
    <property type="match status" value="1"/>
</dbReference>
<dbReference type="SUPFAM" id="SSF50891">
    <property type="entry name" value="Cyclophilin-like"/>
    <property type="match status" value="1"/>
</dbReference>
<sequence>MASRAAAAMVLAGALPVSPGRPLVAAGARCCDGGIRGRVSCSSHRRSDHPSCEAEEGGVVELLKGTVAALAVIAQISVSLPADAILYSPDTNVPRTGELALRRAIPANPNMKTIQVKPHQNRRRCVTLSTVGWALLLCEPICQESLEDISYLLRIPQRKPYGSMEGDVKKAMKIAMDNKDAILASIPVELKEKGSKLYTSLLEEKGGLQTLLKYIKENDPDRLSVALASSLDTIAELELLQAPGLSFLLPQQYLEYPRLAGRAVVEFSVEKGDGSTFFPTAGGEPKSVATIQVVIDGYSAPLTAGNFAKLVLDGAYDGIKLKCASQAIIADNENGKKGYTVPLEVMPAGQFEPLYRTPLSIQDGELPVLPMSVYGAVAMAHSVDSDEYSSPTQFFFYLYDKRNSGLGGISFDEGQFSVFGYTTDGREVLSQIKTGDIIRSAKLVQGRERLEAALPRRASLVEPRENVSADALDVLVRLPEEHGVHHPVVYLDGLVLAGGGVVQRAADGRVGHLVGAAVHDEERDGDLAEAGAELVGGAQQLDDASVAGCSPQKFTSGAAAAAAAASPSSCRSPSGMVGNRLGRRVACGVRMGNRWWWWPESWGVVA</sequence>
<evidence type="ECO:0000313" key="3">
    <source>
        <dbReference type="EnsemblPlants" id="OMERI07G15670.2"/>
    </source>
</evidence>
<name>A0A0E0ED68_9ORYZ</name>
<dbReference type="GO" id="GO:0003755">
    <property type="term" value="F:peptidyl-prolyl cis-trans isomerase activity"/>
    <property type="evidence" value="ECO:0007669"/>
    <property type="project" value="InterPro"/>
</dbReference>
<evidence type="ECO:0000256" key="1">
    <source>
        <dbReference type="ARBA" id="ARBA00023078"/>
    </source>
</evidence>
<dbReference type="AlphaFoldDB" id="A0A0E0ED68"/>
<feature type="domain" description="PPIase cyclophilin-type" evidence="2">
    <location>
        <begin position="278"/>
        <end position="433"/>
    </location>
</feature>
<evidence type="ECO:0000259" key="2">
    <source>
        <dbReference type="PROSITE" id="PS50072"/>
    </source>
</evidence>
<organism evidence="3">
    <name type="scientific">Oryza meridionalis</name>
    <dbReference type="NCBI Taxonomy" id="40149"/>
    <lineage>
        <taxon>Eukaryota</taxon>
        <taxon>Viridiplantae</taxon>
        <taxon>Streptophyta</taxon>
        <taxon>Embryophyta</taxon>
        <taxon>Tracheophyta</taxon>
        <taxon>Spermatophyta</taxon>
        <taxon>Magnoliopsida</taxon>
        <taxon>Liliopsida</taxon>
        <taxon>Poales</taxon>
        <taxon>Poaceae</taxon>
        <taxon>BOP clade</taxon>
        <taxon>Oryzoideae</taxon>
        <taxon>Oryzeae</taxon>
        <taxon>Oryzinae</taxon>
        <taxon>Oryza</taxon>
    </lineage>
</organism>
<keyword evidence="1" id="KW-0793">Thylakoid</keyword>
<dbReference type="PANTHER" id="PTHR47318">
    <property type="entry name" value="PEPTIDYL-PROLYL CIS-TRANS ISOMERASE CYP37, CHLOROPLASTIC"/>
    <property type="match status" value="1"/>
</dbReference>
<dbReference type="STRING" id="40149.A0A0E0ED68"/>
<protein>
    <recommendedName>
        <fullName evidence="2">PPIase cyclophilin-type domain-containing protein</fullName>
    </recommendedName>
</protein>
<accession>A0A0E0ED68</accession>
<dbReference type="InterPro" id="IPR048563">
    <property type="entry name" value="CYP38_PsbQ-like"/>
</dbReference>
<proteinExistence type="predicted"/>
<dbReference type="InterPro" id="IPR044259">
    <property type="entry name" value="CYP37-like"/>
</dbReference>
<dbReference type="InterPro" id="IPR023222">
    <property type="entry name" value="PsbQ-like_dom_sf"/>
</dbReference>
<dbReference type="Pfam" id="PF00160">
    <property type="entry name" value="Pro_isomerase"/>
    <property type="match status" value="1"/>
</dbReference>
<dbReference type="Gene3D" id="1.20.120.290">
    <property type="entry name" value="Oxygen-evolving enhancer protein 3 (PsbQ), four-helix up-down bundle"/>
    <property type="match status" value="1"/>
</dbReference>
<reference evidence="3" key="2">
    <citation type="submission" date="2018-05" db="EMBL/GenBank/DDBJ databases">
        <title>OmerRS3 (Oryza meridionalis Reference Sequence Version 3).</title>
        <authorList>
            <person name="Zhang J."/>
            <person name="Kudrna D."/>
            <person name="Lee S."/>
            <person name="Talag J."/>
            <person name="Welchert J."/>
            <person name="Wing R.A."/>
        </authorList>
    </citation>
    <scope>NUCLEOTIDE SEQUENCE [LARGE SCALE GENOMIC DNA]</scope>
    <source>
        <strain evidence="3">cv. OR44</strain>
    </source>
</reference>
<reference evidence="3" key="1">
    <citation type="submission" date="2015-04" db="UniProtKB">
        <authorList>
            <consortium name="EnsemblPlants"/>
        </authorList>
    </citation>
    <scope>IDENTIFICATION</scope>
</reference>
<dbReference type="EnsemblPlants" id="OMERI07G15670.2">
    <property type="protein sequence ID" value="OMERI07G15670.2"/>
    <property type="gene ID" value="OMERI07G15670"/>
</dbReference>